<evidence type="ECO:0000256" key="17">
    <source>
        <dbReference type="ARBA" id="ARBA00023328"/>
    </source>
</evidence>
<dbReference type="FunFam" id="3.40.50.300:FF:000424">
    <property type="entry name" value="Structural maintenance of chromosomes 3"/>
    <property type="match status" value="1"/>
</dbReference>
<keyword evidence="7" id="KW-0547">Nucleotide-binding</keyword>
<keyword evidence="15" id="KW-0469">Meiosis</keyword>
<dbReference type="GO" id="GO:0005524">
    <property type="term" value="F:ATP binding"/>
    <property type="evidence" value="ECO:0007669"/>
    <property type="project" value="UniProtKB-KW"/>
</dbReference>
<comment type="caution">
    <text evidence="22">The sequence shown here is derived from an EMBL/GenBank/DDBJ whole genome shotgun (WGS) entry which is preliminary data.</text>
</comment>
<gene>
    <name evidence="22" type="ORF">DNTS_001432</name>
</gene>
<dbReference type="SUPFAM" id="SSF75553">
    <property type="entry name" value="Smc hinge domain"/>
    <property type="match status" value="1"/>
</dbReference>
<evidence type="ECO:0000256" key="6">
    <source>
        <dbReference type="ARBA" id="ARBA00022618"/>
    </source>
</evidence>
<dbReference type="FunFam" id="3.40.50.300:FF:000370">
    <property type="entry name" value="Structural maintenance of chromosomes 3"/>
    <property type="match status" value="1"/>
</dbReference>
<dbReference type="PIRSF" id="PIRSF005719">
    <property type="entry name" value="SMC"/>
    <property type="match status" value="1"/>
</dbReference>
<dbReference type="CDD" id="cd03272">
    <property type="entry name" value="ABC_SMC3_euk"/>
    <property type="match status" value="1"/>
</dbReference>
<evidence type="ECO:0000256" key="4">
    <source>
        <dbReference type="ARBA" id="ARBA00018690"/>
    </source>
</evidence>
<reference evidence="22 23" key="1">
    <citation type="journal article" date="2019" name="Sci. Data">
        <title>Hybrid genome assembly and annotation of Danionella translucida.</title>
        <authorList>
            <person name="Kadobianskyi M."/>
            <person name="Schulze L."/>
            <person name="Schuelke M."/>
            <person name="Judkewitz B."/>
        </authorList>
    </citation>
    <scope>NUCLEOTIDE SEQUENCE [LARGE SCALE GENOMIC DNA]</scope>
    <source>
        <strain evidence="22 23">Bolton</strain>
    </source>
</reference>
<comment type="similarity">
    <text evidence="3">Belongs to the SMC family. SMC3 subfamily.</text>
</comment>
<feature type="coiled-coil region" evidence="19">
    <location>
        <begin position="672"/>
        <end position="793"/>
    </location>
</feature>
<protein>
    <recommendedName>
        <fullName evidence="4">Structural maintenance of chromosomes protein 3</fullName>
    </recommendedName>
</protein>
<dbReference type="GO" id="GO:0000775">
    <property type="term" value="C:chromosome, centromeric region"/>
    <property type="evidence" value="ECO:0007669"/>
    <property type="project" value="UniProtKB-SubCell"/>
</dbReference>
<evidence type="ECO:0000256" key="19">
    <source>
        <dbReference type="SAM" id="Coils"/>
    </source>
</evidence>
<dbReference type="Gene3D" id="3.40.50.300">
    <property type="entry name" value="P-loop containing nucleotide triphosphate hydrolases"/>
    <property type="match status" value="2"/>
</dbReference>
<keyword evidence="8" id="KW-0227">DNA damage</keyword>
<evidence type="ECO:0000256" key="20">
    <source>
        <dbReference type="SAM" id="MobiDB-lite"/>
    </source>
</evidence>
<dbReference type="FunFam" id="3.30.70.1620:FF:000002">
    <property type="entry name" value="Structural maintenance of chromosomes 3"/>
    <property type="match status" value="1"/>
</dbReference>
<keyword evidence="11" id="KW-0007">Acetylation</keyword>
<dbReference type="Proteomes" id="UP000316079">
    <property type="component" value="Unassembled WGS sequence"/>
</dbReference>
<evidence type="ECO:0000256" key="10">
    <source>
        <dbReference type="ARBA" id="ARBA00022840"/>
    </source>
</evidence>
<dbReference type="GO" id="GO:0031981">
    <property type="term" value="C:nuclear lumen"/>
    <property type="evidence" value="ECO:0007669"/>
    <property type="project" value="UniProtKB-ARBA"/>
</dbReference>
<evidence type="ECO:0000256" key="15">
    <source>
        <dbReference type="ARBA" id="ARBA00023254"/>
    </source>
</evidence>
<dbReference type="Gene3D" id="1.20.1060.20">
    <property type="match status" value="1"/>
</dbReference>
<proteinExistence type="inferred from homology"/>
<evidence type="ECO:0000256" key="16">
    <source>
        <dbReference type="ARBA" id="ARBA00023306"/>
    </source>
</evidence>
<feature type="coiled-coil region" evidence="19">
    <location>
        <begin position="902"/>
        <end position="929"/>
    </location>
</feature>
<keyword evidence="14" id="KW-0539">Nucleus</keyword>
<dbReference type="InterPro" id="IPR036277">
    <property type="entry name" value="SMC_hinge_sf"/>
</dbReference>
<dbReference type="EMBL" id="SRMA01025243">
    <property type="protein sequence ID" value="TRY96997.1"/>
    <property type="molecule type" value="Genomic_DNA"/>
</dbReference>
<evidence type="ECO:0000256" key="7">
    <source>
        <dbReference type="ARBA" id="ARBA00022741"/>
    </source>
</evidence>
<evidence type="ECO:0000256" key="8">
    <source>
        <dbReference type="ARBA" id="ARBA00022763"/>
    </source>
</evidence>
<keyword evidence="5" id="KW-0158">Chromosome</keyword>
<dbReference type="GO" id="GO:0051321">
    <property type="term" value="P:meiotic cell cycle"/>
    <property type="evidence" value="ECO:0007669"/>
    <property type="project" value="UniProtKB-KW"/>
</dbReference>
<evidence type="ECO:0000256" key="1">
    <source>
        <dbReference type="ARBA" id="ARBA00004123"/>
    </source>
</evidence>
<keyword evidence="16" id="KW-0131">Cell cycle</keyword>
<dbReference type="InterPro" id="IPR041741">
    <property type="entry name" value="SMC3_ABC_euk"/>
</dbReference>
<keyword evidence="23" id="KW-1185">Reference proteome</keyword>
<organism evidence="22 23">
    <name type="scientific">Danionella cerebrum</name>
    <dbReference type="NCBI Taxonomy" id="2873325"/>
    <lineage>
        <taxon>Eukaryota</taxon>
        <taxon>Metazoa</taxon>
        <taxon>Chordata</taxon>
        <taxon>Craniata</taxon>
        <taxon>Vertebrata</taxon>
        <taxon>Euteleostomi</taxon>
        <taxon>Actinopterygii</taxon>
        <taxon>Neopterygii</taxon>
        <taxon>Teleostei</taxon>
        <taxon>Ostariophysi</taxon>
        <taxon>Cypriniformes</taxon>
        <taxon>Danionidae</taxon>
        <taxon>Danioninae</taxon>
        <taxon>Danionella</taxon>
    </lineage>
</organism>
<dbReference type="InterPro" id="IPR027417">
    <property type="entry name" value="P-loop_NTPase"/>
</dbReference>
<evidence type="ECO:0000256" key="13">
    <source>
        <dbReference type="ARBA" id="ARBA00023204"/>
    </source>
</evidence>
<evidence type="ECO:0000256" key="18">
    <source>
        <dbReference type="ARBA" id="ARBA00034085"/>
    </source>
</evidence>
<dbReference type="Pfam" id="PF02463">
    <property type="entry name" value="SMC_N"/>
    <property type="match status" value="1"/>
</dbReference>
<feature type="region of interest" description="Disordered" evidence="20">
    <location>
        <begin position="245"/>
        <end position="269"/>
    </location>
</feature>
<dbReference type="FunFam" id="1.20.1060.20:FF:000002">
    <property type="entry name" value="Structural maintenance of chromosomes 3"/>
    <property type="match status" value="1"/>
</dbReference>
<evidence type="ECO:0000256" key="14">
    <source>
        <dbReference type="ARBA" id="ARBA00023242"/>
    </source>
</evidence>
<dbReference type="Pfam" id="PF06470">
    <property type="entry name" value="SMC_hinge"/>
    <property type="match status" value="1"/>
</dbReference>
<dbReference type="GO" id="GO:0051301">
    <property type="term" value="P:cell division"/>
    <property type="evidence" value="ECO:0007669"/>
    <property type="project" value="UniProtKB-KW"/>
</dbReference>
<evidence type="ECO:0000256" key="12">
    <source>
        <dbReference type="ARBA" id="ARBA00023054"/>
    </source>
</evidence>
<feature type="coiled-coil region" evidence="19">
    <location>
        <begin position="399"/>
        <end position="503"/>
    </location>
</feature>
<feature type="domain" description="SMC hinge" evidence="21">
    <location>
        <begin position="530"/>
        <end position="643"/>
    </location>
</feature>
<dbReference type="SMART" id="SM00968">
    <property type="entry name" value="SMC_hinge"/>
    <property type="match status" value="1"/>
</dbReference>
<dbReference type="SUPFAM" id="SSF52540">
    <property type="entry name" value="P-loop containing nucleoside triphosphate hydrolases"/>
    <property type="match status" value="1"/>
</dbReference>
<keyword evidence="17" id="KW-0137">Centromere</keyword>
<feature type="region of interest" description="Disordered" evidence="20">
    <location>
        <begin position="995"/>
        <end position="1027"/>
    </location>
</feature>
<keyword evidence="6" id="KW-0132">Cell division</keyword>
<evidence type="ECO:0000313" key="22">
    <source>
        <dbReference type="EMBL" id="TRY96997.1"/>
    </source>
</evidence>
<sequence>MYIKQVIIQGFRSYRDQTVVDPFSSKHNVIVGRNGSGKSNFFYAIQFVLSDEFSHLRPEQRLALLHEGTGPRVISAFVEIIFDNSDNRLPIDKEEVSLRRVIGAKKDQYFLDKKMVTKNDVMNLLESAGFSRSNPYYIVKQGKINQMATAPDSQRLKLLREVAGTRVYDERKEESISLMKETEGKREKINELLKYIEERLHTLEDEKEELAQYQKWDKMRRALEYTIYNQELNETRAKLDELSTKRETCGDKSRQLRDAQQDARDKVEETERVVRELKSRISAMKEEKEQLSAERQEQIKQRTKLELKAKDLQDELAGNSEQRKRLLKERQKLLEKIEEKQKELQETEPKFNTVKEKEERGIARLAQATQERTDLYAKQGRGSQFTSKEERDKWIKKELKSLDQAINDKKRQIAAIHKDLEDTEANKERNLEQYSKLDQDLNEVKTRVEELDKKYYEVKNRKDELQSERNYLWREENAEQQALAAKREDLEKKQQLLRAATGKAILNGIDSINKVLEHFRRKGINQHVINGYHGIVMNNFECEPAFYTCVEVTAGTRLFYHIVETDEVSTKILMEFNKMNLPGEVTFLPLSKLDVRDTAYPETNDAIPMISKLRYSQNFDKAFKHVFGKTLICRSMEVSTQLARAFTMDCITLEGDQMQQIETQQRKFKASRDSILSEMKMLKEKRQQSEKTFMPKQRSLQSLEASLHAMESTRESLKAELGTDLLSQLSLEDQRRVDDLNDEIRQLQQDNRQLLNERIKLEGIMTRVETYLNENLRKRLDQVEQELNELRETEGGTVLTATTSELDGINKRIKDTLARSEDLDTLIDKTEVEIKDHQKSMERWKNIEKEQNEAINHDTKELEKMTNRQGMLLKKKEECMKKIRELGSLPQEAFEKYQTLTLKQLFRKLEQCNTELKKYSHVNKKALDQFVNFSEQKEKLIKRQEELDRGYKSIMELMNVLELRKYEAIQLTFKQVSKNFSEVFQKLVPGGKATLVMKKGDTEGGQSQDEEGDSERGSSSQSSVPSVDQFTGVGIRVSFTGKQGEMREMQQLSGGQKSLVALALIFAIQKCDPAPFYLFDEIDQALDAQHRKAVSDMIMELAGHAQFITTTFRPELLESADKFYGVKFRNKVSHIDVISAEQAKDFVEDDTTHG</sequence>
<evidence type="ECO:0000256" key="5">
    <source>
        <dbReference type="ARBA" id="ARBA00022454"/>
    </source>
</evidence>
<evidence type="ECO:0000256" key="3">
    <source>
        <dbReference type="ARBA" id="ARBA00005917"/>
    </source>
</evidence>
<dbReference type="AlphaFoldDB" id="A0A553R498"/>
<keyword evidence="12 19" id="KW-0175">Coiled coil</keyword>
<dbReference type="GO" id="GO:0006281">
    <property type="term" value="P:DNA repair"/>
    <property type="evidence" value="ECO:0007669"/>
    <property type="project" value="UniProtKB-KW"/>
</dbReference>
<dbReference type="PANTHER" id="PTHR43977">
    <property type="entry name" value="STRUCTURAL MAINTENANCE OF CHROMOSOMES PROTEIN 3"/>
    <property type="match status" value="1"/>
</dbReference>
<feature type="compositionally biased region" description="Low complexity" evidence="20">
    <location>
        <begin position="1017"/>
        <end position="1027"/>
    </location>
</feature>
<evidence type="ECO:0000256" key="2">
    <source>
        <dbReference type="ARBA" id="ARBA00004584"/>
    </source>
</evidence>
<comment type="function">
    <text evidence="18">Central component of cohesin, a complex required for chromosome cohesion during the cell cycle. The cohesin complex may form a large proteinaceous ring within which sister chromatids can be trapped. At anaphase, the complex is cleaved and dissociates from chromatin, allowing sister chromatids to segregate. Cohesion is coupled to DNA replication and is involved in DNA repair. The cohesin complex also plays an important role in spindle pole assembly during mitosis and in chromosomes movement.</text>
</comment>
<keyword evidence="10" id="KW-0067">ATP-binding</keyword>
<dbReference type="OrthoDB" id="431497at2759"/>
<dbReference type="GO" id="GO:0016887">
    <property type="term" value="F:ATP hydrolysis activity"/>
    <property type="evidence" value="ECO:0007669"/>
    <property type="project" value="InterPro"/>
</dbReference>
<dbReference type="InterPro" id="IPR024704">
    <property type="entry name" value="SMC"/>
</dbReference>
<name>A0A553R498_9TELE</name>
<evidence type="ECO:0000259" key="21">
    <source>
        <dbReference type="SMART" id="SM00968"/>
    </source>
</evidence>
<comment type="subcellular location">
    <subcellularLocation>
        <location evidence="2">Chromosome</location>
        <location evidence="2">Centromere</location>
    </subcellularLocation>
    <subcellularLocation>
        <location evidence="1">Nucleus</location>
    </subcellularLocation>
</comment>
<dbReference type="Gene3D" id="3.30.70.1620">
    <property type="match status" value="1"/>
</dbReference>
<dbReference type="GO" id="GO:0051276">
    <property type="term" value="P:chromosome organization"/>
    <property type="evidence" value="ECO:0007669"/>
    <property type="project" value="InterPro"/>
</dbReference>
<evidence type="ECO:0000256" key="11">
    <source>
        <dbReference type="ARBA" id="ARBA00022990"/>
    </source>
</evidence>
<keyword evidence="9" id="KW-0498">Mitosis</keyword>
<evidence type="ECO:0000313" key="23">
    <source>
        <dbReference type="Proteomes" id="UP000316079"/>
    </source>
</evidence>
<keyword evidence="13" id="KW-0234">DNA repair</keyword>
<evidence type="ECO:0000256" key="9">
    <source>
        <dbReference type="ARBA" id="ARBA00022776"/>
    </source>
</evidence>
<dbReference type="InterPro" id="IPR010935">
    <property type="entry name" value="SMC_hinge"/>
</dbReference>
<dbReference type="InterPro" id="IPR003395">
    <property type="entry name" value="RecF/RecN/SMC_N"/>
</dbReference>
<accession>A0A553R498</accession>